<feature type="transmembrane region" description="Helical" evidence="7">
    <location>
        <begin position="225"/>
        <end position="245"/>
    </location>
</feature>
<dbReference type="AlphaFoldDB" id="A0A7V8FVG6"/>
<keyword evidence="2 7" id="KW-0813">Transport</keyword>
<sequence>MLDAINGVGGAAAEKYAGIIAENRAATRRTQLRVGLVVLACLFSLASVGLFDVDRLLSGIPACWKILTEMMPPDFSRWRDWLHPLVDTFFMSIAGTAIAVVLGLPLGLCAARTTAPHAAVYTAARWTLNLLRAIPELIMGIFLVAAVGFGALPGALALGLHSLGMVAKFFAEAFEHADPKPIEAAQASGATPMQVVIHALLPQVTPQLIDTILYRWEYNFRASTLLGIVGAGGIGFELMASLRILMYQEVAALMLIIFAGVTLVDFLGSLLRRAQLK</sequence>
<evidence type="ECO:0000256" key="1">
    <source>
        <dbReference type="ARBA" id="ARBA00004651"/>
    </source>
</evidence>
<dbReference type="NCBIfam" id="TIGR01097">
    <property type="entry name" value="PhnE"/>
    <property type="match status" value="1"/>
</dbReference>
<dbReference type="Proteomes" id="UP000462435">
    <property type="component" value="Unassembled WGS sequence"/>
</dbReference>
<dbReference type="Pfam" id="PF00528">
    <property type="entry name" value="BPD_transp_1"/>
    <property type="match status" value="1"/>
</dbReference>
<name>A0A7V8FVG6_9BURK</name>
<evidence type="ECO:0000256" key="4">
    <source>
        <dbReference type="ARBA" id="ARBA00022692"/>
    </source>
</evidence>
<comment type="caution">
    <text evidence="9">The sequence shown here is derived from an EMBL/GenBank/DDBJ whole genome shotgun (WGS) entry which is preliminary data.</text>
</comment>
<accession>A0A7V8FVG6</accession>
<evidence type="ECO:0000259" key="8">
    <source>
        <dbReference type="PROSITE" id="PS50928"/>
    </source>
</evidence>
<organism evidence="9 10">
    <name type="scientific">Herbaspirillum frisingense</name>
    <dbReference type="NCBI Taxonomy" id="92645"/>
    <lineage>
        <taxon>Bacteria</taxon>
        <taxon>Pseudomonadati</taxon>
        <taxon>Pseudomonadota</taxon>
        <taxon>Betaproteobacteria</taxon>
        <taxon>Burkholderiales</taxon>
        <taxon>Oxalobacteraceae</taxon>
        <taxon>Herbaspirillum</taxon>
    </lineage>
</organism>
<evidence type="ECO:0000256" key="2">
    <source>
        <dbReference type="ARBA" id="ARBA00022448"/>
    </source>
</evidence>
<evidence type="ECO:0000313" key="10">
    <source>
        <dbReference type="Proteomes" id="UP000462435"/>
    </source>
</evidence>
<dbReference type="InterPro" id="IPR035906">
    <property type="entry name" value="MetI-like_sf"/>
</dbReference>
<comment type="similarity">
    <text evidence="7">Belongs to the binding-protein-dependent transport system permease family.</text>
</comment>
<gene>
    <name evidence="9" type="primary">phnE_2</name>
    <name evidence="9" type="ORF">GAK35_02769</name>
</gene>
<feature type="transmembrane region" description="Helical" evidence="7">
    <location>
        <begin position="32"/>
        <end position="51"/>
    </location>
</feature>
<dbReference type="Gene3D" id="1.10.3720.10">
    <property type="entry name" value="MetI-like"/>
    <property type="match status" value="1"/>
</dbReference>
<dbReference type="GO" id="GO:0015416">
    <property type="term" value="F:ABC-type phosphonate transporter activity"/>
    <property type="evidence" value="ECO:0007669"/>
    <property type="project" value="InterPro"/>
</dbReference>
<keyword evidence="3" id="KW-1003">Cell membrane</keyword>
<dbReference type="SUPFAM" id="SSF161098">
    <property type="entry name" value="MetI-like"/>
    <property type="match status" value="1"/>
</dbReference>
<feature type="transmembrane region" description="Helical" evidence="7">
    <location>
        <begin position="89"/>
        <end position="111"/>
    </location>
</feature>
<dbReference type="PANTHER" id="PTHR30043">
    <property type="entry name" value="PHOSPHONATES TRANSPORT SYSTEM PERMEASE PROTEIN"/>
    <property type="match status" value="1"/>
</dbReference>
<proteinExistence type="inferred from homology"/>
<feature type="transmembrane region" description="Helical" evidence="7">
    <location>
        <begin position="251"/>
        <end position="271"/>
    </location>
</feature>
<evidence type="ECO:0000256" key="5">
    <source>
        <dbReference type="ARBA" id="ARBA00022989"/>
    </source>
</evidence>
<protein>
    <submittedName>
        <fullName evidence="9">Phosphate-import permease protein PhnE</fullName>
    </submittedName>
</protein>
<evidence type="ECO:0000256" key="7">
    <source>
        <dbReference type="RuleBase" id="RU363032"/>
    </source>
</evidence>
<dbReference type="EMBL" id="WNDX01000086">
    <property type="protein sequence ID" value="KAF1042342.1"/>
    <property type="molecule type" value="Genomic_DNA"/>
</dbReference>
<feature type="domain" description="ABC transmembrane type-1" evidence="8">
    <location>
        <begin position="85"/>
        <end position="268"/>
    </location>
</feature>
<keyword evidence="4 7" id="KW-0812">Transmembrane</keyword>
<dbReference type="CDD" id="cd06261">
    <property type="entry name" value="TM_PBP2"/>
    <property type="match status" value="1"/>
</dbReference>
<keyword evidence="5 7" id="KW-1133">Transmembrane helix</keyword>
<evidence type="ECO:0000256" key="3">
    <source>
        <dbReference type="ARBA" id="ARBA00022475"/>
    </source>
</evidence>
<feature type="transmembrane region" description="Helical" evidence="7">
    <location>
        <begin position="141"/>
        <end position="160"/>
    </location>
</feature>
<keyword evidence="6 7" id="KW-0472">Membrane</keyword>
<dbReference type="InterPro" id="IPR005769">
    <property type="entry name" value="PhnE/PtxC"/>
</dbReference>
<dbReference type="PANTHER" id="PTHR30043:SF1">
    <property type="entry name" value="ABC TRANSPORT SYSTEM PERMEASE PROTEIN P69"/>
    <property type="match status" value="1"/>
</dbReference>
<comment type="subcellular location">
    <subcellularLocation>
        <location evidence="1 7">Cell membrane</location>
        <topology evidence="1 7">Multi-pass membrane protein</topology>
    </subcellularLocation>
</comment>
<dbReference type="PROSITE" id="PS50928">
    <property type="entry name" value="ABC_TM1"/>
    <property type="match status" value="1"/>
</dbReference>
<evidence type="ECO:0000313" key="9">
    <source>
        <dbReference type="EMBL" id="KAF1042342.1"/>
    </source>
</evidence>
<dbReference type="InterPro" id="IPR000515">
    <property type="entry name" value="MetI-like"/>
</dbReference>
<evidence type="ECO:0000256" key="6">
    <source>
        <dbReference type="ARBA" id="ARBA00023136"/>
    </source>
</evidence>
<dbReference type="GO" id="GO:0005886">
    <property type="term" value="C:plasma membrane"/>
    <property type="evidence" value="ECO:0007669"/>
    <property type="project" value="UniProtKB-SubCell"/>
</dbReference>
<reference evidence="10" key="1">
    <citation type="journal article" date="2020" name="MBio">
        <title>Horizontal gene transfer to a defensive symbiont with a reduced genome amongst a multipartite beetle microbiome.</title>
        <authorList>
            <person name="Waterworth S.C."/>
            <person name="Florez L.V."/>
            <person name="Rees E.R."/>
            <person name="Hertweck C."/>
            <person name="Kaltenpoth M."/>
            <person name="Kwan J.C."/>
        </authorList>
    </citation>
    <scope>NUCLEOTIDE SEQUENCE [LARGE SCALE GENOMIC DNA]</scope>
</reference>